<proteinExistence type="predicted"/>
<dbReference type="RefSeq" id="YP_009483118.1">
    <property type="nucleotide sequence ID" value="NC_037667.1"/>
</dbReference>
<keyword evidence="1" id="KW-0472">Membrane</keyword>
<gene>
    <name evidence="2" type="ORF">pqer_cds_427</name>
</gene>
<keyword evidence="1" id="KW-0812">Transmembrane</keyword>
<dbReference type="Proteomes" id="UP000248852">
    <property type="component" value="Segment"/>
</dbReference>
<organism evidence="2">
    <name type="scientific">Pandoravirus quercus</name>
    <dbReference type="NCBI Taxonomy" id="2107709"/>
    <lineage>
        <taxon>Viruses</taxon>
        <taxon>Pandoravirus</taxon>
    </lineage>
</organism>
<evidence type="ECO:0000313" key="2">
    <source>
        <dbReference type="EMBL" id="AVK74849.1"/>
    </source>
</evidence>
<dbReference type="KEGG" id="vg:36843467"/>
<dbReference type="Pfam" id="PF19167">
    <property type="entry name" value="DUF5849"/>
    <property type="match status" value="1"/>
</dbReference>
<feature type="transmembrane region" description="Helical" evidence="1">
    <location>
        <begin position="32"/>
        <end position="53"/>
    </location>
</feature>
<accession>A0A2U7U8U4</accession>
<dbReference type="GeneID" id="36843467"/>
<evidence type="ECO:0000256" key="1">
    <source>
        <dbReference type="SAM" id="Phobius"/>
    </source>
</evidence>
<keyword evidence="1" id="KW-1133">Transmembrane helix</keyword>
<dbReference type="InterPro" id="IPR043883">
    <property type="entry name" value="DUF5849"/>
</dbReference>
<reference evidence="2" key="1">
    <citation type="journal article" date="2018" name="Nat. Commun.">
        <title>Diversity and evolution of the emerging Pandoraviridae family.</title>
        <authorList>
            <person name="Legendre M."/>
            <person name="Fabre E."/>
            <person name="Poirot O."/>
            <person name="Jeudy S."/>
            <person name="Lartigue A."/>
            <person name="Alempic J.M."/>
            <person name="Beucher L."/>
            <person name="Philippe N."/>
            <person name="Bertaux L."/>
            <person name="Christo-Foroux E."/>
            <person name="Labadie K."/>
            <person name="Coute Y."/>
            <person name="Abergel C."/>
            <person name="Claverie J.M."/>
        </authorList>
    </citation>
    <scope>NUCLEOTIDE SEQUENCE [LARGE SCALE GENOMIC DNA]</scope>
    <source>
        <strain evidence="2">Quercus</strain>
    </source>
</reference>
<name>A0A2U7U8U4_9VIRU</name>
<protein>
    <submittedName>
        <fullName evidence="2">Uncharacterized protein</fullName>
    </submittedName>
</protein>
<sequence length="219" mass="21836">MSAYVDTASGAVLVPAATPVAALASPSRVPWGWIIASIALLLLIALVVAIVIYERRRHNAPPNTTIEPAQPLGRQLAAGAYRMRWGPTGLYVGIPAGGVSGAVTMVPVAQAASWTFTTTSGLGGSLASPGGLLLATAAAATSGTSATGASPVLVVQSEPTSTTGAWVPATDPSGQAAVPGTLYNAALHGCARPSGTGDDVILASSCAAAERGWYFEAVK</sequence>
<dbReference type="EMBL" id="MG011689">
    <property type="protein sequence ID" value="AVK74849.1"/>
    <property type="molecule type" value="Genomic_DNA"/>
</dbReference>